<evidence type="ECO:0000313" key="1">
    <source>
        <dbReference type="EMBL" id="NPU65626.1"/>
    </source>
</evidence>
<dbReference type="Proteomes" id="UP000886476">
    <property type="component" value="Unassembled WGS sequence"/>
</dbReference>
<accession>A0ABX2CBM2</accession>
<dbReference type="EMBL" id="JABFDN010000003">
    <property type="protein sequence ID" value="NPU65626.1"/>
    <property type="molecule type" value="Genomic_DNA"/>
</dbReference>
<comment type="caution">
    <text evidence="1">The sequence shown here is derived from an EMBL/GenBank/DDBJ whole genome shotgun (WGS) entry which is preliminary data.</text>
</comment>
<evidence type="ECO:0000313" key="2">
    <source>
        <dbReference type="Proteomes" id="UP000886476"/>
    </source>
</evidence>
<gene>
    <name evidence="1" type="ORF">HL667_11525</name>
</gene>
<keyword evidence="2" id="KW-1185">Reference proteome</keyword>
<proteinExistence type="predicted"/>
<dbReference type="InterPro" id="IPR048532">
    <property type="entry name" value="ea8_5-like_sf"/>
</dbReference>
<dbReference type="RefSeq" id="WP_172110719.1">
    <property type="nucleotide sequence ID" value="NZ_JABFDN010000003.1"/>
</dbReference>
<sequence length="97" mass="10322">MPTAVTCRSASQRLERWATATLLDAGAIVACEPHGWMLDRGDPQAQAAALRIARDDPPRGVSRSEAVAAIEEVLGAIGDTCPECSGEGEAEEMPRFR</sequence>
<organism evidence="1 2">
    <name type="scientific">Bradyrhizobium aeschynomenes</name>
    <dbReference type="NCBI Taxonomy" id="2734909"/>
    <lineage>
        <taxon>Bacteria</taxon>
        <taxon>Pseudomonadati</taxon>
        <taxon>Pseudomonadota</taxon>
        <taxon>Alphaproteobacteria</taxon>
        <taxon>Hyphomicrobiales</taxon>
        <taxon>Nitrobacteraceae</taxon>
        <taxon>Bradyrhizobium</taxon>
    </lineage>
</organism>
<reference evidence="1" key="1">
    <citation type="submission" date="2020-05" db="EMBL/GenBank/DDBJ databases">
        <title>Nod-independent and nitrogen-fixing Bradyrhizobium aeschynomene sp. nov. isolated from nodules of Aeschynomene indica.</title>
        <authorList>
            <person name="Zhang Z."/>
        </authorList>
    </citation>
    <scope>NUCLEOTIDE SEQUENCE</scope>
    <source>
        <strain evidence="1">83012</strain>
    </source>
</reference>
<name>A0ABX2CBM2_9BRAD</name>
<dbReference type="Gene3D" id="1.10.10.1920">
    <property type="match status" value="1"/>
</dbReference>
<protein>
    <submittedName>
        <fullName evidence="1">Uncharacterized protein</fullName>
    </submittedName>
</protein>